<accession>A0AAX6DXI2</accession>
<proteinExistence type="predicted"/>
<evidence type="ECO:0000313" key="2">
    <source>
        <dbReference type="Proteomes" id="UP001140949"/>
    </source>
</evidence>
<reference evidence="1" key="2">
    <citation type="submission" date="2023-04" db="EMBL/GenBank/DDBJ databases">
        <authorList>
            <person name="Bruccoleri R.E."/>
            <person name="Oakeley E.J."/>
            <person name="Faust A.-M."/>
            <person name="Dessus-Babus S."/>
            <person name="Altorfer M."/>
            <person name="Burckhardt D."/>
            <person name="Oertli M."/>
            <person name="Naumann U."/>
            <person name="Petersen F."/>
            <person name="Wong J."/>
        </authorList>
    </citation>
    <scope>NUCLEOTIDE SEQUENCE</scope>
    <source>
        <strain evidence="1">GSM-AAB239-AS_SAM_17_03QT</strain>
        <tissue evidence="1">Leaf</tissue>
    </source>
</reference>
<keyword evidence="2" id="KW-1185">Reference proteome</keyword>
<comment type="caution">
    <text evidence="1">The sequence shown here is derived from an EMBL/GenBank/DDBJ whole genome shotgun (WGS) entry which is preliminary data.</text>
</comment>
<gene>
    <name evidence="1" type="ORF">M6B38_218290</name>
</gene>
<protein>
    <submittedName>
        <fullName evidence="1">Ligatin</fullName>
    </submittedName>
</protein>
<organism evidence="1 2">
    <name type="scientific">Iris pallida</name>
    <name type="common">Sweet iris</name>
    <dbReference type="NCBI Taxonomy" id="29817"/>
    <lineage>
        <taxon>Eukaryota</taxon>
        <taxon>Viridiplantae</taxon>
        <taxon>Streptophyta</taxon>
        <taxon>Embryophyta</taxon>
        <taxon>Tracheophyta</taxon>
        <taxon>Spermatophyta</taxon>
        <taxon>Magnoliopsida</taxon>
        <taxon>Liliopsida</taxon>
        <taxon>Asparagales</taxon>
        <taxon>Iridaceae</taxon>
        <taxon>Iridoideae</taxon>
        <taxon>Irideae</taxon>
        <taxon>Iris</taxon>
    </lineage>
</organism>
<evidence type="ECO:0000313" key="1">
    <source>
        <dbReference type="EMBL" id="KAJ6796405.1"/>
    </source>
</evidence>
<name>A0AAX6DXI2_IRIPA</name>
<dbReference type="EMBL" id="JANAVB010041220">
    <property type="protein sequence ID" value="KAJ6796405.1"/>
    <property type="molecule type" value="Genomic_DNA"/>
</dbReference>
<dbReference type="Proteomes" id="UP001140949">
    <property type="component" value="Unassembled WGS sequence"/>
</dbReference>
<sequence length="85" mass="9932">MARQLGNSPIWYQSRSIQYSRPAWREAPAMGIGWSNIRRKENCYGLRSISLHRRHHRSNVRQITCYTCNNEGPSTRELALIICTI</sequence>
<dbReference type="AlphaFoldDB" id="A0AAX6DXI2"/>
<reference evidence="1" key="1">
    <citation type="journal article" date="2023" name="GigaByte">
        <title>Genome assembly of the bearded iris, Iris pallida Lam.</title>
        <authorList>
            <person name="Bruccoleri R.E."/>
            <person name="Oakeley E.J."/>
            <person name="Faust A.M.E."/>
            <person name="Altorfer M."/>
            <person name="Dessus-Babus S."/>
            <person name="Burckhardt D."/>
            <person name="Oertli M."/>
            <person name="Naumann U."/>
            <person name="Petersen F."/>
            <person name="Wong J."/>
        </authorList>
    </citation>
    <scope>NUCLEOTIDE SEQUENCE</scope>
    <source>
        <strain evidence="1">GSM-AAB239-AS_SAM_17_03QT</strain>
    </source>
</reference>